<name>W7HUA9_9PEZI</name>
<feature type="compositionally biased region" description="Basic and acidic residues" evidence="1">
    <location>
        <begin position="126"/>
        <end position="139"/>
    </location>
</feature>
<proteinExistence type="predicted"/>
<feature type="region of interest" description="Disordered" evidence="1">
    <location>
        <begin position="113"/>
        <end position="139"/>
    </location>
</feature>
<evidence type="ECO:0000313" key="3">
    <source>
        <dbReference type="Proteomes" id="UP000024837"/>
    </source>
</evidence>
<feature type="region of interest" description="Disordered" evidence="1">
    <location>
        <begin position="213"/>
        <end position="239"/>
    </location>
</feature>
<feature type="compositionally biased region" description="Basic and acidic residues" evidence="1">
    <location>
        <begin position="220"/>
        <end position="229"/>
    </location>
</feature>
<dbReference type="EMBL" id="KI966408">
    <property type="protein sequence ID" value="EWC47786.1"/>
    <property type="molecule type" value="Genomic_DNA"/>
</dbReference>
<sequence length="273" mass="30305">MSAEQATVNIVAPPEDAKPHVGFHGLLNLVPKNQAATTAAGPTPLPLKIGRLGGPPHLGAEVPTHSLHGEIAELIQKFGVLEKIDEAHHKDEHQVVHVTLTVEEEVGEEATLQEEETTQAVTKSSDFPHKEAPQEVKAGESEQFTMTTGDRIIYKIGEDSFALAFPDWDHHPSAEAEGELTEICIETKKTERKTCVKVKTDYDTEVVHLGKDPQLPAKKGCHESHHDGESGAFSFRHKDDNEHTQECSRTKCSHNHKTHIYHRHLFAHFIVHK</sequence>
<organism evidence="2 3">
    <name type="scientific">Drechslerella stenobrocha 248</name>
    <dbReference type="NCBI Taxonomy" id="1043628"/>
    <lineage>
        <taxon>Eukaryota</taxon>
        <taxon>Fungi</taxon>
        <taxon>Dikarya</taxon>
        <taxon>Ascomycota</taxon>
        <taxon>Pezizomycotina</taxon>
        <taxon>Orbiliomycetes</taxon>
        <taxon>Orbiliales</taxon>
        <taxon>Orbiliaceae</taxon>
        <taxon>Drechslerella</taxon>
    </lineage>
</organism>
<dbReference type="AlphaFoldDB" id="W7HUA9"/>
<evidence type="ECO:0000256" key="1">
    <source>
        <dbReference type="SAM" id="MobiDB-lite"/>
    </source>
</evidence>
<evidence type="ECO:0000313" key="2">
    <source>
        <dbReference type="EMBL" id="EWC47786.1"/>
    </source>
</evidence>
<dbReference type="Proteomes" id="UP000024837">
    <property type="component" value="Unassembled WGS sequence"/>
</dbReference>
<protein>
    <submittedName>
        <fullName evidence="2">Uncharacterized protein</fullName>
    </submittedName>
</protein>
<gene>
    <name evidence="2" type="ORF">DRE_02986</name>
</gene>
<keyword evidence="3" id="KW-1185">Reference proteome</keyword>
<reference evidence="2 3" key="1">
    <citation type="submission" date="2013-05" db="EMBL/GenBank/DDBJ databases">
        <title>Drechslerella stenobrocha genome reveals carnivorous origination and mechanical trapping mechanism of predatory fungi.</title>
        <authorList>
            <person name="Liu X."/>
            <person name="Zhang W."/>
            <person name="Liu K."/>
        </authorList>
    </citation>
    <scope>NUCLEOTIDE SEQUENCE [LARGE SCALE GENOMIC DNA]</scope>
    <source>
        <strain evidence="2 3">248</strain>
    </source>
</reference>
<dbReference type="HOGENOM" id="CLU_1019512_0_0_1"/>
<accession>W7HUA9</accession>